<feature type="region of interest" description="Disordered" evidence="1">
    <location>
        <begin position="249"/>
        <end position="397"/>
    </location>
</feature>
<protein>
    <recommendedName>
        <fullName evidence="6">Extracellular serine-rich protein</fullName>
    </recommendedName>
</protein>
<proteinExistence type="predicted"/>
<dbReference type="Proteomes" id="UP001304895">
    <property type="component" value="Unassembled WGS sequence"/>
</dbReference>
<dbReference type="EMBL" id="MU853403">
    <property type="protein sequence ID" value="KAK4136455.1"/>
    <property type="molecule type" value="Genomic_DNA"/>
</dbReference>
<reference evidence="4" key="1">
    <citation type="journal article" date="2023" name="Mol. Phylogenet. Evol.">
        <title>Genome-scale phylogeny and comparative genomics of the fungal order Sordariales.</title>
        <authorList>
            <person name="Hensen N."/>
            <person name="Bonometti L."/>
            <person name="Westerberg I."/>
            <person name="Brannstrom I.O."/>
            <person name="Guillou S."/>
            <person name="Cros-Aarteil S."/>
            <person name="Calhoun S."/>
            <person name="Haridas S."/>
            <person name="Kuo A."/>
            <person name="Mondo S."/>
            <person name="Pangilinan J."/>
            <person name="Riley R."/>
            <person name="LaButti K."/>
            <person name="Andreopoulos B."/>
            <person name="Lipzen A."/>
            <person name="Chen C."/>
            <person name="Yan M."/>
            <person name="Daum C."/>
            <person name="Ng V."/>
            <person name="Clum A."/>
            <person name="Steindorff A."/>
            <person name="Ohm R.A."/>
            <person name="Martin F."/>
            <person name="Silar P."/>
            <person name="Natvig D.O."/>
            <person name="Lalanne C."/>
            <person name="Gautier V."/>
            <person name="Ament-Velasquez S.L."/>
            <person name="Kruys A."/>
            <person name="Hutchinson M.I."/>
            <person name="Powell A.J."/>
            <person name="Barry K."/>
            <person name="Miller A.N."/>
            <person name="Grigoriev I.V."/>
            <person name="Debuchy R."/>
            <person name="Gladieux P."/>
            <person name="Hiltunen Thoren M."/>
            <person name="Johannesson H."/>
        </authorList>
    </citation>
    <scope>NUCLEOTIDE SEQUENCE</scope>
    <source>
        <strain evidence="4">CBS 123565</strain>
    </source>
</reference>
<feature type="chain" id="PRO_5042819003" description="Extracellular serine-rich protein" evidence="3">
    <location>
        <begin position="22"/>
        <end position="397"/>
    </location>
</feature>
<keyword evidence="5" id="KW-1185">Reference proteome</keyword>
<keyword evidence="2" id="KW-0472">Membrane</keyword>
<feature type="compositionally biased region" description="Pro residues" evidence="1">
    <location>
        <begin position="307"/>
        <end position="321"/>
    </location>
</feature>
<dbReference type="SUPFAM" id="SSF49503">
    <property type="entry name" value="Cupredoxins"/>
    <property type="match status" value="1"/>
</dbReference>
<evidence type="ECO:0000256" key="2">
    <source>
        <dbReference type="SAM" id="Phobius"/>
    </source>
</evidence>
<feature type="signal peptide" evidence="3">
    <location>
        <begin position="1"/>
        <end position="21"/>
    </location>
</feature>
<dbReference type="PANTHER" id="PTHR34883:SF8">
    <property type="entry name" value="EXTRACELLULAR SERINE-RICH PROTEIN (AFU_ORTHOLOGUE AFUA_6G00670)"/>
    <property type="match status" value="1"/>
</dbReference>
<dbReference type="InterPro" id="IPR052953">
    <property type="entry name" value="Ser-rich/MCO-related"/>
</dbReference>
<evidence type="ECO:0000256" key="1">
    <source>
        <dbReference type="SAM" id="MobiDB-lite"/>
    </source>
</evidence>
<feature type="compositionally biased region" description="Polar residues" evidence="1">
    <location>
        <begin position="270"/>
        <end position="281"/>
    </location>
</feature>
<keyword evidence="3" id="KW-0732">Signal</keyword>
<comment type="caution">
    <text evidence="4">The sequence shown here is derived from an EMBL/GenBank/DDBJ whole genome shotgun (WGS) entry which is preliminary data.</text>
</comment>
<organism evidence="4 5">
    <name type="scientific">Trichocladium antarcticum</name>
    <dbReference type="NCBI Taxonomy" id="1450529"/>
    <lineage>
        <taxon>Eukaryota</taxon>
        <taxon>Fungi</taxon>
        <taxon>Dikarya</taxon>
        <taxon>Ascomycota</taxon>
        <taxon>Pezizomycotina</taxon>
        <taxon>Sordariomycetes</taxon>
        <taxon>Sordariomycetidae</taxon>
        <taxon>Sordariales</taxon>
        <taxon>Chaetomiaceae</taxon>
        <taxon>Trichocladium</taxon>
    </lineage>
</organism>
<evidence type="ECO:0000256" key="3">
    <source>
        <dbReference type="SAM" id="SignalP"/>
    </source>
</evidence>
<sequence>MFAPHVLAVLAVLSGLVPAQGVSVPSPVSTEAASATVSSTSGPATIPVTVGLLGHFFDPKEIRANVGDIIEFRFYPRGHRVIRAEYQFPCIPYEYANVNKAGFDSGFFDVQVALADPPNYQVRVNTTEPIFFYCGAPGSCVDYKMIGVINANATQTFAGQLKVAEKVTYQLVPGEPFPTETASIPGATNSPGSGSDSGGRDGENSGLSPGAIAGIAIGAAAVLIIAAVLLYLCGRRGGFDSAYRKSFGKVSGGGGGDKAGPASPPMAEANYTNAQSPSAKSPSAMPRSDHGTLRHSTLGQPPYYGLTPPPHPTPSPGPPLPQYGLAPGQAVYGLHYPSPHSSPAPNHYHAQYIPPPPVELPSQDVPMPARSPPPGYAQGHESWVPGQEGQYRPGGKP</sequence>
<evidence type="ECO:0000313" key="4">
    <source>
        <dbReference type="EMBL" id="KAK4136455.1"/>
    </source>
</evidence>
<keyword evidence="2" id="KW-0812">Transmembrane</keyword>
<feature type="region of interest" description="Disordered" evidence="1">
    <location>
        <begin position="179"/>
        <end position="205"/>
    </location>
</feature>
<dbReference type="Gene3D" id="2.60.40.420">
    <property type="entry name" value="Cupredoxins - blue copper proteins"/>
    <property type="match status" value="1"/>
</dbReference>
<accession>A0AAN6UPQ5</accession>
<reference evidence="4" key="2">
    <citation type="submission" date="2023-05" db="EMBL/GenBank/DDBJ databases">
        <authorList>
            <consortium name="Lawrence Berkeley National Laboratory"/>
            <person name="Steindorff A."/>
            <person name="Hensen N."/>
            <person name="Bonometti L."/>
            <person name="Westerberg I."/>
            <person name="Brannstrom I.O."/>
            <person name="Guillou S."/>
            <person name="Cros-Aarteil S."/>
            <person name="Calhoun S."/>
            <person name="Haridas S."/>
            <person name="Kuo A."/>
            <person name="Mondo S."/>
            <person name="Pangilinan J."/>
            <person name="Riley R."/>
            <person name="Labutti K."/>
            <person name="Andreopoulos B."/>
            <person name="Lipzen A."/>
            <person name="Chen C."/>
            <person name="Yanf M."/>
            <person name="Daum C."/>
            <person name="Ng V."/>
            <person name="Clum A."/>
            <person name="Ohm R."/>
            <person name="Martin F."/>
            <person name="Silar P."/>
            <person name="Natvig D."/>
            <person name="Lalanne C."/>
            <person name="Gautier V."/>
            <person name="Ament-Velasquez S.L."/>
            <person name="Kruys A."/>
            <person name="Hutchinson M.I."/>
            <person name="Powell A.J."/>
            <person name="Barry K."/>
            <person name="Miller A.N."/>
            <person name="Grigoriev I.V."/>
            <person name="Debuchy R."/>
            <person name="Gladieux P."/>
            <person name="Thoren M.H."/>
            <person name="Johannesson H."/>
        </authorList>
    </citation>
    <scope>NUCLEOTIDE SEQUENCE</scope>
    <source>
        <strain evidence="4">CBS 123565</strain>
    </source>
</reference>
<dbReference type="PANTHER" id="PTHR34883">
    <property type="entry name" value="SERINE-RICH PROTEIN, PUTATIVE-RELATED-RELATED"/>
    <property type="match status" value="1"/>
</dbReference>
<evidence type="ECO:0000313" key="5">
    <source>
        <dbReference type="Proteomes" id="UP001304895"/>
    </source>
</evidence>
<feature type="transmembrane region" description="Helical" evidence="2">
    <location>
        <begin position="211"/>
        <end position="234"/>
    </location>
</feature>
<dbReference type="AlphaFoldDB" id="A0AAN6UPQ5"/>
<dbReference type="InterPro" id="IPR008972">
    <property type="entry name" value="Cupredoxin"/>
</dbReference>
<gene>
    <name evidence="4" type="ORF">BT67DRAFT_179621</name>
</gene>
<keyword evidence="2" id="KW-1133">Transmembrane helix</keyword>
<name>A0AAN6UPQ5_9PEZI</name>
<evidence type="ECO:0008006" key="6">
    <source>
        <dbReference type="Google" id="ProtNLM"/>
    </source>
</evidence>